<evidence type="ECO:0000313" key="1">
    <source>
        <dbReference type="EMBL" id="VEH70460.1"/>
    </source>
</evidence>
<protein>
    <recommendedName>
        <fullName evidence="3">Lipoprotein</fullName>
    </recommendedName>
</protein>
<dbReference type="InterPro" id="IPR015943">
    <property type="entry name" value="WD40/YVTN_repeat-like_dom_sf"/>
</dbReference>
<dbReference type="PROSITE" id="PS51318">
    <property type="entry name" value="TAT"/>
    <property type="match status" value="1"/>
</dbReference>
<dbReference type="InterPro" id="IPR006311">
    <property type="entry name" value="TAT_signal"/>
</dbReference>
<proteinExistence type="predicted"/>
<evidence type="ECO:0008006" key="3">
    <source>
        <dbReference type="Google" id="ProtNLM"/>
    </source>
</evidence>
<sequence>MNFVRPSRRALLGAGGLVLLAGCAVESRPGPSSPAAVSPTDATTGNPFDVLYDPGFRLSPLSADPINTIARPERSTGLSDALIDPTYGTRLYRATAVTEGEGGRMRHEYSRRQAFNADASRYLAQDGKGFWHLYDATTFGYLRKLPDLVGDCEPLWHPGEPSRLYFTERNGGMVWCLLDVEAGTKEQAFDFAGQTPWPGATSFWTKGEGTLSSDGKVLGLMATSYDAAAQRNTCHGLLALDLENKTVIGTLDASAFPVPGAFPDHVSTAPSGTYVVPSWLAGEGGTVAYSTNFTQSRQLLDGSEHSDLALGPDRRDLLVVADYGKGQIASIDVATGERNDLHTLYPIDGEAYAVHISGQAFGAPGWAVISTYGDSAGHNSQTPAPTIRAEYRKVWLLELTPGGRALNVAHIRADWDHVDGDTYFLEPQASASRDLSRIIFATNFGGGEINSYVIGLPSVFA</sequence>
<dbReference type="Gene3D" id="2.130.10.10">
    <property type="entry name" value="YVTN repeat-like/Quinoprotein amine dehydrogenase"/>
    <property type="match status" value="1"/>
</dbReference>
<evidence type="ECO:0000313" key="2">
    <source>
        <dbReference type="Proteomes" id="UP000273044"/>
    </source>
</evidence>
<keyword evidence="2" id="KW-1185">Reference proteome</keyword>
<dbReference type="SUPFAM" id="SSF69322">
    <property type="entry name" value="Tricorn protease domain 2"/>
    <property type="match status" value="1"/>
</dbReference>
<organism evidence="1 2">
    <name type="scientific">Arachnia propionica</name>
    <dbReference type="NCBI Taxonomy" id="1750"/>
    <lineage>
        <taxon>Bacteria</taxon>
        <taxon>Bacillati</taxon>
        <taxon>Actinomycetota</taxon>
        <taxon>Actinomycetes</taxon>
        <taxon>Propionibacteriales</taxon>
        <taxon>Propionibacteriaceae</taxon>
        <taxon>Arachnia</taxon>
    </lineage>
</organism>
<name>A0A3S4U0R0_9ACTN</name>
<gene>
    <name evidence="1" type="ORF">NCTC12967_01756</name>
</gene>
<dbReference type="PROSITE" id="PS51257">
    <property type="entry name" value="PROKAR_LIPOPROTEIN"/>
    <property type="match status" value="1"/>
</dbReference>
<dbReference type="Proteomes" id="UP000273044">
    <property type="component" value="Chromosome"/>
</dbReference>
<accession>A0A3S4U0R0</accession>
<dbReference type="RefSeq" id="WP_061786878.1">
    <property type="nucleotide sequence ID" value="NZ_CAURRE010000013.1"/>
</dbReference>
<dbReference type="AlphaFoldDB" id="A0A3S4U0R0"/>
<dbReference type="GeneID" id="64407214"/>
<reference evidence="1 2" key="1">
    <citation type="submission" date="2018-12" db="EMBL/GenBank/DDBJ databases">
        <authorList>
            <consortium name="Pathogen Informatics"/>
        </authorList>
    </citation>
    <scope>NUCLEOTIDE SEQUENCE [LARGE SCALE GENOMIC DNA]</scope>
    <source>
        <strain evidence="1 2">NCTC12967</strain>
    </source>
</reference>
<dbReference type="EMBL" id="LR134406">
    <property type="protein sequence ID" value="VEH70460.1"/>
    <property type="molecule type" value="Genomic_DNA"/>
</dbReference>